<comment type="catalytic activity">
    <reaction evidence="1 10">
        <text>Transfers a segment of a (1-&gt;4)-alpha-D-glucan to a new position in an acceptor, which may be glucose or a (1-&gt;4)-alpha-D-glucan.</text>
        <dbReference type="EC" id="2.4.1.25"/>
    </reaction>
</comment>
<evidence type="ECO:0000256" key="9">
    <source>
        <dbReference type="ARBA" id="ARBA00031501"/>
    </source>
</evidence>
<dbReference type="Gene3D" id="3.20.20.80">
    <property type="entry name" value="Glycosidases"/>
    <property type="match status" value="1"/>
</dbReference>
<evidence type="ECO:0000256" key="5">
    <source>
        <dbReference type="ARBA" id="ARBA00022676"/>
    </source>
</evidence>
<dbReference type="EC" id="2.4.1.25" evidence="3 10"/>
<dbReference type="Proteomes" id="UP000076079">
    <property type="component" value="Chromosome"/>
</dbReference>
<keyword evidence="7 10" id="KW-0119">Carbohydrate metabolism</keyword>
<dbReference type="PATRIC" id="fig|1813736.3.peg.500"/>
<evidence type="ECO:0000313" key="12">
    <source>
        <dbReference type="Proteomes" id="UP000076079"/>
    </source>
</evidence>
<proteinExistence type="inferred from homology"/>
<evidence type="ECO:0000256" key="8">
    <source>
        <dbReference type="ARBA" id="ARBA00031423"/>
    </source>
</evidence>
<evidence type="ECO:0000256" key="1">
    <source>
        <dbReference type="ARBA" id="ARBA00000439"/>
    </source>
</evidence>
<evidence type="ECO:0000256" key="7">
    <source>
        <dbReference type="ARBA" id="ARBA00023277"/>
    </source>
</evidence>
<name>A0A143PGB8_LUTPR</name>
<dbReference type="GO" id="GO:0005975">
    <property type="term" value="P:carbohydrate metabolic process"/>
    <property type="evidence" value="ECO:0007669"/>
    <property type="project" value="InterPro"/>
</dbReference>
<dbReference type="AlphaFoldDB" id="A0A143PGB8"/>
<evidence type="ECO:0000313" key="11">
    <source>
        <dbReference type="EMBL" id="AMY07310.1"/>
    </source>
</evidence>
<evidence type="ECO:0000256" key="4">
    <source>
        <dbReference type="ARBA" id="ARBA00020295"/>
    </source>
</evidence>
<comment type="similarity">
    <text evidence="2 10">Belongs to the disproportionating enzyme family.</text>
</comment>
<dbReference type="KEGG" id="abac:LuPra_00477"/>
<evidence type="ECO:0000256" key="6">
    <source>
        <dbReference type="ARBA" id="ARBA00022679"/>
    </source>
</evidence>
<sequence>MSHAMLGRRAGLLLPLFSARSTRSWGIGDIADLSRLGPWLRASGLRMLQVLPVNDMATGQTSPYSALSAMAIEPLYIALDDVADVRALGEAAFPKGALAHRVELNASPTVPYGEVKAIKKVALRRAFDHFHSTEWANDTERAQDLRAYMAAERWWLDDYALFRVLHDHHDARPWWEWPSGLAAREPRAMAAARTKHANAVLQACWTQWIAQRQWEQARRDLDGIALVGDLPFMVSADSADVWAHQSLFSREASVGTPPDAFSETGQDWGLPVYLWDAMQEDDFGWLRARGRRMAAMFDAFRIDHLVGFYRTYWRPANGDTPFFVPDDEANQRLLGEAVIEAFASAGAALIAEDLGTIPDFVRASLESLRLPGYKVLRWERDWHVKGQPFHDPATYAAASLATTGTHDTDMLADWWDTATLEERRALLAIPGLCTSGVSAGHPFDDSVRDALIEVLMRSGSDLVVFPLQDLFGWRDRINVPATVGPTNWSWASPIPVDRLMDDAASRARTETLRAIVAATGRS</sequence>
<protein>
    <recommendedName>
        <fullName evidence="4 10">4-alpha-glucanotransferase</fullName>
        <ecNumber evidence="3 10">2.4.1.25</ecNumber>
    </recommendedName>
    <alternativeName>
        <fullName evidence="8 10">Amylomaltase</fullName>
    </alternativeName>
    <alternativeName>
        <fullName evidence="9 10">Disproportionating enzyme</fullName>
    </alternativeName>
</protein>
<dbReference type="RefSeq" id="WP_110169275.1">
    <property type="nucleotide sequence ID" value="NZ_CP015136.1"/>
</dbReference>
<reference evidence="11 12" key="1">
    <citation type="journal article" date="2016" name="Genome Announc.">
        <title>First Complete Genome Sequence of a Subdivision 6 Acidobacterium Strain.</title>
        <authorList>
            <person name="Huang S."/>
            <person name="Vieira S."/>
            <person name="Bunk B."/>
            <person name="Riedel T."/>
            <person name="Sproer C."/>
            <person name="Overmann J."/>
        </authorList>
    </citation>
    <scope>NUCLEOTIDE SEQUENCE [LARGE SCALE GENOMIC DNA]</scope>
    <source>
        <strain evidence="12">DSM 100886 HEG_-6_39</strain>
    </source>
</reference>
<dbReference type="GO" id="GO:0004134">
    <property type="term" value="F:4-alpha-glucanotransferase activity"/>
    <property type="evidence" value="ECO:0007669"/>
    <property type="project" value="UniProtKB-EC"/>
</dbReference>
<gene>
    <name evidence="11" type="primary">malQ_1</name>
    <name evidence="11" type="ORF">LuPra_00477</name>
</gene>
<evidence type="ECO:0000256" key="3">
    <source>
        <dbReference type="ARBA" id="ARBA00012560"/>
    </source>
</evidence>
<accession>A0A143PGB8</accession>
<dbReference type="EMBL" id="CP015136">
    <property type="protein sequence ID" value="AMY07310.1"/>
    <property type="molecule type" value="Genomic_DNA"/>
</dbReference>
<keyword evidence="6 10" id="KW-0808">Transferase</keyword>
<dbReference type="PANTHER" id="PTHR32438">
    <property type="entry name" value="4-ALPHA-GLUCANOTRANSFERASE DPE1, CHLOROPLASTIC/AMYLOPLASTIC"/>
    <property type="match status" value="1"/>
</dbReference>
<dbReference type="PANTHER" id="PTHR32438:SF5">
    <property type="entry name" value="4-ALPHA-GLUCANOTRANSFERASE DPE1, CHLOROPLASTIC_AMYLOPLASTIC"/>
    <property type="match status" value="1"/>
</dbReference>
<reference evidence="12" key="2">
    <citation type="submission" date="2016-04" db="EMBL/GenBank/DDBJ databases">
        <title>First Complete Genome Sequence of a Subdivision 6 Acidobacterium.</title>
        <authorList>
            <person name="Huang S."/>
            <person name="Vieira S."/>
            <person name="Bunk B."/>
            <person name="Riedel T."/>
            <person name="Sproeer C."/>
            <person name="Overmann J."/>
        </authorList>
    </citation>
    <scope>NUCLEOTIDE SEQUENCE [LARGE SCALE GENOMIC DNA]</scope>
    <source>
        <strain evidence="12">DSM 100886 HEG_-6_39</strain>
    </source>
</reference>
<organism evidence="11 12">
    <name type="scientific">Luteitalea pratensis</name>
    <dbReference type="NCBI Taxonomy" id="1855912"/>
    <lineage>
        <taxon>Bacteria</taxon>
        <taxon>Pseudomonadati</taxon>
        <taxon>Acidobacteriota</taxon>
        <taxon>Vicinamibacteria</taxon>
        <taxon>Vicinamibacterales</taxon>
        <taxon>Vicinamibacteraceae</taxon>
        <taxon>Luteitalea</taxon>
    </lineage>
</organism>
<dbReference type="OrthoDB" id="9811841at2"/>
<dbReference type="InterPro" id="IPR003385">
    <property type="entry name" value="Glyco_hydro_77"/>
</dbReference>
<dbReference type="Pfam" id="PF02446">
    <property type="entry name" value="Glyco_hydro_77"/>
    <property type="match status" value="1"/>
</dbReference>
<dbReference type="NCBIfam" id="TIGR00217">
    <property type="entry name" value="malQ"/>
    <property type="match status" value="1"/>
</dbReference>
<keyword evidence="5 10" id="KW-0328">Glycosyltransferase</keyword>
<dbReference type="InterPro" id="IPR017853">
    <property type="entry name" value="GH"/>
</dbReference>
<evidence type="ECO:0000256" key="10">
    <source>
        <dbReference type="RuleBase" id="RU361207"/>
    </source>
</evidence>
<dbReference type="SUPFAM" id="SSF51445">
    <property type="entry name" value="(Trans)glycosidases"/>
    <property type="match status" value="1"/>
</dbReference>
<keyword evidence="12" id="KW-1185">Reference proteome</keyword>
<evidence type="ECO:0000256" key="2">
    <source>
        <dbReference type="ARBA" id="ARBA00005684"/>
    </source>
</evidence>
<dbReference type="STRING" id="1855912.LuPra_00477"/>